<dbReference type="InterPro" id="IPR022742">
    <property type="entry name" value="Hydrolase_4"/>
</dbReference>
<sequence length="311" mass="34971">MKRIKKIIIALLLIFLIGGIGVSSLVGIFFYNLAVNANYSKEIVYADHNGDKLRDDEKWLEKESSYTESYIESNDNLNLHAYVINQNNNTDKWAIVVHGYGGSGKLMSAKAKYFYEMGYNVLIPDLRGHGKSEGEYIGMGWKDRLDIISWINFIVKNNPTAKIVLHGTSMGAATVLMASGEDLPPNVKAIISDCAYTSVWDEFSYELETYLNVPTSYVLNVTNIVTKLRAGYSFKEASAINAVKKSTVPILYIHGDSDKFVPYSMMDKLYSATKSPKEKLTIEGAEHSNSDLISPYLYWLTINDFVEKYIP</sequence>
<dbReference type="RefSeq" id="WP_228416836.1">
    <property type="nucleotide sequence ID" value="NZ_CP081135.1"/>
</dbReference>
<dbReference type="Pfam" id="PF12146">
    <property type="entry name" value="Hydrolase_4"/>
    <property type="match status" value="1"/>
</dbReference>
<dbReference type="Gene3D" id="3.40.50.1820">
    <property type="entry name" value="alpha/beta hydrolase"/>
    <property type="match status" value="1"/>
</dbReference>
<dbReference type="KEGG" id="tem:JW646_05255"/>
<evidence type="ECO:0000313" key="3">
    <source>
        <dbReference type="EMBL" id="UEL48858.1"/>
    </source>
</evidence>
<dbReference type="Proteomes" id="UP001198983">
    <property type="component" value="Chromosome"/>
</dbReference>
<keyword evidence="3" id="KW-0378">Hydrolase</keyword>
<dbReference type="AlphaFoldDB" id="A0AAX2ZHT6"/>
<dbReference type="InterPro" id="IPR052920">
    <property type="entry name" value="DNA-binding_regulatory"/>
</dbReference>
<keyword evidence="4" id="KW-1185">Reference proteome</keyword>
<dbReference type="GO" id="GO:0016787">
    <property type="term" value="F:hydrolase activity"/>
    <property type="evidence" value="ECO:0007669"/>
    <property type="project" value="UniProtKB-KW"/>
</dbReference>
<evidence type="ECO:0000256" key="1">
    <source>
        <dbReference type="SAM" id="Phobius"/>
    </source>
</evidence>
<accession>A0AAX2ZHT6</accession>
<keyword evidence="1" id="KW-1133">Transmembrane helix</keyword>
<evidence type="ECO:0000259" key="2">
    <source>
        <dbReference type="Pfam" id="PF12146"/>
    </source>
</evidence>
<feature type="domain" description="Serine aminopeptidase S33" evidence="2">
    <location>
        <begin position="93"/>
        <end position="201"/>
    </location>
</feature>
<reference evidence="3 4" key="1">
    <citation type="journal article" date="2023" name="Int. J. Syst. Evol. Microbiol.">
        <title>Terrisporobacter hibernicus sp. nov., isolated from bovine faeces in Northern Ireland.</title>
        <authorList>
            <person name="Mitchell M."/>
            <person name="Nguyen S.V."/>
            <person name="Connor M."/>
            <person name="Fairley D.J."/>
            <person name="Donoghue O."/>
            <person name="Marshall H."/>
            <person name="Koolman L."/>
            <person name="McMullan G."/>
            <person name="Schaffer K.E."/>
            <person name="McGrath J.W."/>
            <person name="Fanning S."/>
        </authorList>
    </citation>
    <scope>NUCLEOTIDE SEQUENCE [LARGE SCALE GENOMIC DNA]</scope>
    <source>
        <strain evidence="3 4">MCA3</strain>
    </source>
</reference>
<gene>
    <name evidence="3" type="ORF">JW646_05255</name>
</gene>
<name>A0AAX2ZHT6_9FIRM</name>
<dbReference type="InterPro" id="IPR029058">
    <property type="entry name" value="AB_hydrolase_fold"/>
</dbReference>
<keyword evidence="1" id="KW-0812">Transmembrane</keyword>
<proteinExistence type="predicted"/>
<feature type="transmembrane region" description="Helical" evidence="1">
    <location>
        <begin position="7"/>
        <end position="31"/>
    </location>
</feature>
<dbReference type="PANTHER" id="PTHR43358">
    <property type="entry name" value="ALPHA/BETA-HYDROLASE"/>
    <property type="match status" value="1"/>
</dbReference>
<dbReference type="PANTHER" id="PTHR43358:SF4">
    <property type="entry name" value="ALPHA_BETA HYDROLASE FOLD-1 DOMAIN-CONTAINING PROTEIN"/>
    <property type="match status" value="1"/>
</dbReference>
<dbReference type="EMBL" id="CP081135">
    <property type="protein sequence ID" value="UEL48858.1"/>
    <property type="molecule type" value="Genomic_DNA"/>
</dbReference>
<organism evidence="3 4">
    <name type="scientific">Terrisporobacter hibernicus</name>
    <dbReference type="NCBI Taxonomy" id="2813371"/>
    <lineage>
        <taxon>Bacteria</taxon>
        <taxon>Bacillati</taxon>
        <taxon>Bacillota</taxon>
        <taxon>Clostridia</taxon>
        <taxon>Peptostreptococcales</taxon>
        <taxon>Peptostreptococcaceae</taxon>
        <taxon>Terrisporobacter</taxon>
    </lineage>
</organism>
<keyword evidence="1" id="KW-0472">Membrane</keyword>
<evidence type="ECO:0000313" key="4">
    <source>
        <dbReference type="Proteomes" id="UP001198983"/>
    </source>
</evidence>
<dbReference type="SUPFAM" id="SSF53474">
    <property type="entry name" value="alpha/beta-Hydrolases"/>
    <property type="match status" value="1"/>
</dbReference>
<protein>
    <submittedName>
        <fullName evidence="3">Alpha/beta hydrolase</fullName>
    </submittedName>
</protein>